<dbReference type="PROSITE" id="PS50104">
    <property type="entry name" value="TIR"/>
    <property type="match status" value="1"/>
</dbReference>
<evidence type="ECO:0000256" key="1">
    <source>
        <dbReference type="ARBA" id="ARBA00004251"/>
    </source>
</evidence>
<keyword evidence="14 21" id="KW-1133">Transmembrane helix</keyword>
<dbReference type="InterPro" id="IPR003591">
    <property type="entry name" value="Leu-rich_rpt_typical-subtyp"/>
</dbReference>
<protein>
    <recommendedName>
        <fullName evidence="20">Toll-like receptor 4</fullName>
    </recommendedName>
</protein>
<dbReference type="SMART" id="SM00255">
    <property type="entry name" value="TIR"/>
    <property type="match status" value="1"/>
</dbReference>
<keyword evidence="17" id="KW-0325">Glycoprotein</keyword>
<evidence type="ECO:0000256" key="11">
    <source>
        <dbReference type="ARBA" id="ARBA00022753"/>
    </source>
</evidence>
<dbReference type="Pfam" id="PF13855">
    <property type="entry name" value="LRR_8"/>
    <property type="match status" value="2"/>
</dbReference>
<dbReference type="InterPro" id="IPR000157">
    <property type="entry name" value="TIR_dom"/>
</dbReference>
<evidence type="ECO:0000256" key="21">
    <source>
        <dbReference type="SAM" id="Phobius"/>
    </source>
</evidence>
<dbReference type="Gene3D" id="3.80.10.10">
    <property type="entry name" value="Ribonuclease Inhibitor"/>
    <property type="match status" value="1"/>
</dbReference>
<evidence type="ECO:0000256" key="14">
    <source>
        <dbReference type="ARBA" id="ARBA00022989"/>
    </source>
</evidence>
<evidence type="ECO:0000256" key="16">
    <source>
        <dbReference type="ARBA" id="ARBA00023170"/>
    </source>
</evidence>
<evidence type="ECO:0000256" key="7">
    <source>
        <dbReference type="ARBA" id="ARBA00022614"/>
    </source>
</evidence>
<reference evidence="24" key="1">
    <citation type="submission" date="2025-08" db="UniProtKB">
        <authorList>
            <consortium name="RefSeq"/>
        </authorList>
    </citation>
    <scope>IDENTIFICATION</scope>
</reference>
<dbReference type="PRINTS" id="PR01537">
    <property type="entry name" value="INTRLKN1R1F"/>
</dbReference>
<dbReference type="PANTHER" id="PTHR24365:SF521">
    <property type="entry name" value="TOLL-LIKE RECEPTOR 4"/>
    <property type="match status" value="1"/>
</dbReference>
<evidence type="ECO:0000256" key="19">
    <source>
        <dbReference type="ARBA" id="ARBA00023273"/>
    </source>
</evidence>
<keyword evidence="10" id="KW-0677">Repeat</keyword>
<keyword evidence="23" id="KW-1185">Reference proteome</keyword>
<evidence type="ECO:0000256" key="17">
    <source>
        <dbReference type="ARBA" id="ARBA00023180"/>
    </source>
</evidence>
<evidence type="ECO:0000313" key="24">
    <source>
        <dbReference type="RefSeq" id="XP_015261627.1"/>
    </source>
</evidence>
<name>A0ABM1JJJ0_GEKJA</name>
<comment type="subcellular location">
    <subcellularLocation>
        <location evidence="1">Cell membrane</location>
        <topology evidence="1">Single-pass type I membrane protein</topology>
    </subcellularLocation>
    <subcellularLocation>
        <location evidence="3">Cell projection</location>
        <location evidence="3">Ruffle</location>
    </subcellularLocation>
    <subcellularLocation>
        <location evidence="2">Early endosome</location>
    </subcellularLocation>
</comment>
<keyword evidence="15 21" id="KW-0472">Membrane</keyword>
<keyword evidence="19" id="KW-0966">Cell projection</keyword>
<evidence type="ECO:0000256" key="20">
    <source>
        <dbReference type="ARBA" id="ARBA00040109"/>
    </source>
</evidence>
<accession>A0ABM1JJJ0</accession>
<evidence type="ECO:0000256" key="12">
    <source>
        <dbReference type="ARBA" id="ARBA00022843"/>
    </source>
</evidence>
<evidence type="ECO:0000256" key="9">
    <source>
        <dbReference type="ARBA" id="ARBA00022729"/>
    </source>
</evidence>
<evidence type="ECO:0000256" key="15">
    <source>
        <dbReference type="ARBA" id="ARBA00023136"/>
    </source>
</evidence>
<evidence type="ECO:0000256" key="8">
    <source>
        <dbReference type="ARBA" id="ARBA00022692"/>
    </source>
</evidence>
<dbReference type="SMART" id="SM00082">
    <property type="entry name" value="LRRCT"/>
    <property type="match status" value="1"/>
</dbReference>
<evidence type="ECO:0000256" key="3">
    <source>
        <dbReference type="ARBA" id="ARBA00004466"/>
    </source>
</evidence>
<evidence type="ECO:0000256" key="18">
    <source>
        <dbReference type="ARBA" id="ARBA00023198"/>
    </source>
</evidence>
<dbReference type="GeneID" id="107106055"/>
<feature type="transmembrane region" description="Helical" evidence="21">
    <location>
        <begin position="358"/>
        <end position="379"/>
    </location>
</feature>
<dbReference type="SUPFAM" id="SSF52058">
    <property type="entry name" value="L domain-like"/>
    <property type="match status" value="1"/>
</dbReference>
<keyword evidence="16" id="KW-0675">Receptor</keyword>
<dbReference type="Pfam" id="PF01582">
    <property type="entry name" value="TIR"/>
    <property type="match status" value="1"/>
</dbReference>
<keyword evidence="8 21" id="KW-0812">Transmembrane</keyword>
<evidence type="ECO:0000256" key="13">
    <source>
        <dbReference type="ARBA" id="ARBA00022859"/>
    </source>
</evidence>
<keyword evidence="6" id="KW-0399">Innate immunity</keyword>
<dbReference type="RefSeq" id="XP_015261627.1">
    <property type="nucleotide sequence ID" value="XM_015406141.1"/>
</dbReference>
<evidence type="ECO:0000256" key="4">
    <source>
        <dbReference type="ARBA" id="ARBA00009634"/>
    </source>
</evidence>
<dbReference type="InterPro" id="IPR032675">
    <property type="entry name" value="LRR_dom_sf"/>
</dbReference>
<evidence type="ECO:0000256" key="5">
    <source>
        <dbReference type="ARBA" id="ARBA00022475"/>
    </source>
</evidence>
<evidence type="ECO:0000313" key="23">
    <source>
        <dbReference type="Proteomes" id="UP000694871"/>
    </source>
</evidence>
<keyword evidence="12" id="KW-0832">Ubl conjugation</keyword>
<evidence type="ECO:0000259" key="22">
    <source>
        <dbReference type="PROSITE" id="PS50104"/>
    </source>
</evidence>
<keyword evidence="7" id="KW-0433">Leucine-rich repeat</keyword>
<feature type="domain" description="TIR" evidence="22">
    <location>
        <begin position="400"/>
        <end position="543"/>
    </location>
</feature>
<sequence>MDIQKITLICTGDAFSRTDSLSACVNNISTVRFVNSYLETVDFPENTSIHHLECKDTRFERVPVEKLASLKELRVLRITNTNSLTDFDVKRRLTFQKLKILDLSNNNINMHLCWSCFRERFSELRVLNLSFNPLVIVQAEFIGPTKLESLDLQHSKLRGPGLVPAFMCLKNLIYLDISYTGISIHTECSFCGLDSLEVLKMAGNSFKNNQVVNTFTNVTKLKSLDISNCKLQHVSFSGFDLLHDLHELDISNNKLLDIHPESFIHLRALTILDVHCNQLITLTKKHLENLPSGLKKLDLSHNLFDCSCGCLDFLQWVKEHEDVLMRADMMKCHSPSYLEDTQLMHFDISYCQVSTTTVAVLVSISVVVVLSLILVYKFYFHLYYMMVLLSGGHSSTDHNKIYDAFVIYSSKDQVWVRQELEGTLESGVPHFRLCLHYRDFRPGVPVITNIIKEGFHSSRKVIAVVSTHFMESRWCNFELEVAQSWQLLDSKASLIFVVLDGVDKAVLRSKLGLFRYLRRNTYLVWKDREVNRHVFLRQLKASLLDGKTWTEDELRSMLMK</sequence>
<keyword evidence="18" id="KW-0395">Inflammatory response</keyword>
<dbReference type="Pfam" id="PF00560">
    <property type="entry name" value="LRR_1"/>
    <property type="match status" value="1"/>
</dbReference>
<comment type="similarity">
    <text evidence="4">Belongs to the Toll-like receptor family.</text>
</comment>
<keyword evidence="11" id="KW-0967">Endosome</keyword>
<evidence type="ECO:0000256" key="2">
    <source>
        <dbReference type="ARBA" id="ARBA00004412"/>
    </source>
</evidence>
<keyword evidence="5" id="KW-1003">Cell membrane</keyword>
<dbReference type="InterPro" id="IPR001611">
    <property type="entry name" value="Leu-rich_rpt"/>
</dbReference>
<dbReference type="InterPro" id="IPR035897">
    <property type="entry name" value="Toll_tir_struct_dom_sf"/>
</dbReference>
<dbReference type="PANTHER" id="PTHR24365">
    <property type="entry name" value="TOLL-LIKE RECEPTOR"/>
    <property type="match status" value="1"/>
</dbReference>
<dbReference type="SUPFAM" id="SSF52200">
    <property type="entry name" value="Toll/Interleukin receptor TIR domain"/>
    <property type="match status" value="1"/>
</dbReference>
<dbReference type="Gene3D" id="3.40.50.10140">
    <property type="entry name" value="Toll/interleukin-1 receptor homology (TIR) domain"/>
    <property type="match status" value="1"/>
</dbReference>
<organism evidence="23 24">
    <name type="scientific">Gekko japonicus</name>
    <name type="common">Schlegel's Japanese gecko</name>
    <dbReference type="NCBI Taxonomy" id="146911"/>
    <lineage>
        <taxon>Eukaryota</taxon>
        <taxon>Metazoa</taxon>
        <taxon>Chordata</taxon>
        <taxon>Craniata</taxon>
        <taxon>Vertebrata</taxon>
        <taxon>Euteleostomi</taxon>
        <taxon>Lepidosauria</taxon>
        <taxon>Squamata</taxon>
        <taxon>Bifurcata</taxon>
        <taxon>Gekkota</taxon>
        <taxon>Gekkonidae</taxon>
        <taxon>Gekkoninae</taxon>
        <taxon>Gekko</taxon>
    </lineage>
</organism>
<keyword evidence="13" id="KW-0391">Immunity</keyword>
<evidence type="ECO:0000256" key="6">
    <source>
        <dbReference type="ARBA" id="ARBA00022588"/>
    </source>
</evidence>
<evidence type="ECO:0000256" key="10">
    <source>
        <dbReference type="ARBA" id="ARBA00022737"/>
    </source>
</evidence>
<keyword evidence="9" id="KW-0732">Signal</keyword>
<dbReference type="Proteomes" id="UP000694871">
    <property type="component" value="Unplaced"/>
</dbReference>
<dbReference type="SMART" id="SM00369">
    <property type="entry name" value="LRR_TYP"/>
    <property type="match status" value="5"/>
</dbReference>
<dbReference type="InterPro" id="IPR000483">
    <property type="entry name" value="Cys-rich_flank_reg_C"/>
</dbReference>
<proteinExistence type="inferred from homology"/>
<dbReference type="PROSITE" id="PS51450">
    <property type="entry name" value="LRR"/>
    <property type="match status" value="1"/>
</dbReference>
<gene>
    <name evidence="24" type="primary">TLR4</name>
</gene>